<keyword evidence="2" id="KW-1185">Reference proteome</keyword>
<comment type="caution">
    <text evidence="1">The sequence shown here is derived from an EMBL/GenBank/DDBJ whole genome shotgun (WGS) entry which is preliminary data.</text>
</comment>
<protein>
    <submittedName>
        <fullName evidence="1">Uncharacterized protein</fullName>
    </submittedName>
</protein>
<dbReference type="RefSeq" id="WP_202768504.1">
    <property type="nucleotide sequence ID" value="NZ_JAESWA010000023.1"/>
</dbReference>
<dbReference type="Proteomes" id="UP000623681">
    <property type="component" value="Unassembled WGS sequence"/>
</dbReference>
<accession>A0A937FJS4</accession>
<reference evidence="1" key="1">
    <citation type="submission" date="2021-01" db="EMBL/GenBank/DDBJ databases">
        <title>Genome public.</title>
        <authorList>
            <person name="Liu C."/>
            <person name="Sun Q."/>
        </authorList>
    </citation>
    <scope>NUCLEOTIDE SEQUENCE</scope>
    <source>
        <strain evidence="1">YIM B02565</strain>
    </source>
</reference>
<proteinExistence type="predicted"/>
<evidence type="ECO:0000313" key="1">
    <source>
        <dbReference type="EMBL" id="MBL4933136.1"/>
    </source>
</evidence>
<name>A0A937FJS4_9CLOT</name>
<organism evidence="1 2">
    <name type="scientific">Clostridium paridis</name>
    <dbReference type="NCBI Taxonomy" id="2803863"/>
    <lineage>
        <taxon>Bacteria</taxon>
        <taxon>Bacillati</taxon>
        <taxon>Bacillota</taxon>
        <taxon>Clostridia</taxon>
        <taxon>Eubacteriales</taxon>
        <taxon>Clostridiaceae</taxon>
        <taxon>Clostridium</taxon>
    </lineage>
</organism>
<gene>
    <name evidence="1" type="ORF">JK634_15080</name>
</gene>
<dbReference type="EMBL" id="JAESWA010000023">
    <property type="protein sequence ID" value="MBL4933136.1"/>
    <property type="molecule type" value="Genomic_DNA"/>
</dbReference>
<dbReference type="AlphaFoldDB" id="A0A937FJS4"/>
<sequence>MKRKVIPIISLVLIAAIVFTIYNGKNKLKVPTIENISSMKIIESSVGASPKKELAFDFGKKEHVDMANNILDWMKSGKIIDDTNDKVTNKGGNPTSLIIESKDGTKIQIEAATYDIETKVENGVQIEKQNANGQVKLFISNTKEPMRELSPSLSSFLNNGWKNFFKYN</sequence>
<evidence type="ECO:0000313" key="2">
    <source>
        <dbReference type="Proteomes" id="UP000623681"/>
    </source>
</evidence>